<dbReference type="EMBL" id="JASBWV010000036">
    <property type="protein sequence ID" value="KAJ9116532.1"/>
    <property type="molecule type" value="Genomic_DNA"/>
</dbReference>
<reference evidence="1" key="1">
    <citation type="submission" date="2023-04" db="EMBL/GenBank/DDBJ databases">
        <title>Draft Genome sequencing of Naganishia species isolated from polar environments using Oxford Nanopore Technology.</title>
        <authorList>
            <person name="Leo P."/>
            <person name="Venkateswaran K."/>
        </authorList>
    </citation>
    <scope>NUCLEOTIDE SEQUENCE</scope>
    <source>
        <strain evidence="1">DBVPG 5303</strain>
    </source>
</reference>
<gene>
    <name evidence="1" type="ORF">QFC24_006699</name>
</gene>
<evidence type="ECO:0000313" key="1">
    <source>
        <dbReference type="EMBL" id="KAJ9116532.1"/>
    </source>
</evidence>
<proteinExistence type="predicted"/>
<comment type="caution">
    <text evidence="1">The sequence shown here is derived from an EMBL/GenBank/DDBJ whole genome shotgun (WGS) entry which is preliminary data.</text>
</comment>
<organism evidence="1 2">
    <name type="scientific">Naganishia onofrii</name>
    <dbReference type="NCBI Taxonomy" id="1851511"/>
    <lineage>
        <taxon>Eukaryota</taxon>
        <taxon>Fungi</taxon>
        <taxon>Dikarya</taxon>
        <taxon>Basidiomycota</taxon>
        <taxon>Agaricomycotina</taxon>
        <taxon>Tremellomycetes</taxon>
        <taxon>Filobasidiales</taxon>
        <taxon>Filobasidiaceae</taxon>
        <taxon>Naganishia</taxon>
    </lineage>
</organism>
<protein>
    <submittedName>
        <fullName evidence="1">Uncharacterized protein</fullName>
    </submittedName>
</protein>
<name>A0ACC2WZQ2_9TREE</name>
<evidence type="ECO:0000313" key="2">
    <source>
        <dbReference type="Proteomes" id="UP001234202"/>
    </source>
</evidence>
<keyword evidence="2" id="KW-1185">Reference proteome</keyword>
<sequence length="250" mass="27518">MSDRQELATLRQQVALLQDVATASSTSTAHSPIITPESAEPVFNELSANIDTLQDDMSEQQQLLSPQPDRLQSSPPAKLSVFGTGQLVLNQDGKLHLSPGATFYRPNIPSVHDSRLSAPTASRTDPLSPCSLLSDEDSRAILSLAFDYSVSFGINAFTFDDFWQHMQRDPTERTVFYSPFLCHILLGIGWRSCTSRDLVARYYPLHYEARGLDAVAVARGMVDAEAESPKLSTIIGLYLLCGYMVGMSQE</sequence>
<dbReference type="Proteomes" id="UP001234202">
    <property type="component" value="Unassembled WGS sequence"/>
</dbReference>
<accession>A0ACC2WZQ2</accession>